<protein>
    <recommendedName>
        <fullName evidence="4">F-box domain-containing protein</fullName>
    </recommendedName>
</protein>
<feature type="compositionally biased region" description="Acidic residues" evidence="1">
    <location>
        <begin position="573"/>
        <end position="594"/>
    </location>
</feature>
<evidence type="ECO:0000313" key="2">
    <source>
        <dbReference type="EMBL" id="KAJ3482848.1"/>
    </source>
</evidence>
<name>A0AAD5V0F0_9APHY</name>
<dbReference type="AlphaFoldDB" id="A0AAD5V0F0"/>
<proteinExistence type="predicted"/>
<organism evidence="2 3">
    <name type="scientific">Meripilus lineatus</name>
    <dbReference type="NCBI Taxonomy" id="2056292"/>
    <lineage>
        <taxon>Eukaryota</taxon>
        <taxon>Fungi</taxon>
        <taxon>Dikarya</taxon>
        <taxon>Basidiomycota</taxon>
        <taxon>Agaricomycotina</taxon>
        <taxon>Agaricomycetes</taxon>
        <taxon>Polyporales</taxon>
        <taxon>Meripilaceae</taxon>
        <taxon>Meripilus</taxon>
    </lineage>
</organism>
<dbReference type="Proteomes" id="UP001212997">
    <property type="component" value="Unassembled WGS sequence"/>
</dbReference>
<comment type="caution">
    <text evidence="2">The sequence shown here is derived from an EMBL/GenBank/DDBJ whole genome shotgun (WGS) entry which is preliminary data.</text>
</comment>
<feature type="region of interest" description="Disordered" evidence="1">
    <location>
        <begin position="560"/>
        <end position="594"/>
    </location>
</feature>
<accession>A0AAD5V0F0</accession>
<dbReference type="EMBL" id="JANAWD010000253">
    <property type="protein sequence ID" value="KAJ3482848.1"/>
    <property type="molecule type" value="Genomic_DNA"/>
</dbReference>
<gene>
    <name evidence="2" type="ORF">NLI96_g6692</name>
</gene>
<reference evidence="2" key="1">
    <citation type="submission" date="2022-07" db="EMBL/GenBank/DDBJ databases">
        <title>Genome Sequence of Physisporinus lineatus.</title>
        <authorList>
            <person name="Buettner E."/>
        </authorList>
    </citation>
    <scope>NUCLEOTIDE SEQUENCE</scope>
    <source>
        <strain evidence="2">VT162</strain>
    </source>
</reference>
<evidence type="ECO:0008006" key="4">
    <source>
        <dbReference type="Google" id="ProtNLM"/>
    </source>
</evidence>
<evidence type="ECO:0000313" key="3">
    <source>
        <dbReference type="Proteomes" id="UP001212997"/>
    </source>
</evidence>
<evidence type="ECO:0000256" key="1">
    <source>
        <dbReference type="SAM" id="MobiDB-lite"/>
    </source>
</evidence>
<sequence>MISDSLAVPSNDPSSHQYRDRIDHEVEASTHEPAMDGQTPLVMDPRVECVGWARSIELEVMERLRQTERGTTWHPIVRTSTRSNPSSSHPQIRLPPEILGLILHFIRPGMDTIYDDIPFYSSDEVFCLQEDSIGTLATCCHVCRIWAALCQELLFSWVVLRKSAHLDSLFGLHRASRLSHISPLIRRISVAYSEPNDKLGEALPRIATMAPPNLLRIDVVWDVNADPVNFPFHDSLPLRLAPLHYVRVLYLCWLEFTNLSEFRQLISCFSGLQVLYFVVGQIWNLEVPRALHRTANPLLTRISASPYENGLWLWLSPHGSGTGRQSRCSTAQISCSVPSVSAAIVTFMYIVIERTKSIFDLGAHTLDVEWKCKKCARVDQTQWSLYIRLIHDEPQHHMPIPFTVLLEFQPQTNLPHPSFDLSHLVEIRTTIHSDWEDILKQMDTITSMWQHDELIGLDNLERLRIGIYVDLENPLDKSQMKPVDYLKNVTTNHDSAFFSKVLGALEHGFKPLREWDRLYELGITLNGFPLDDLLRVWKGMMAKREIRRAQKKVQRARMNVGEGMEVGERTEELAEDQTDSDSEWSSDYDLADFD</sequence>
<keyword evidence="3" id="KW-1185">Reference proteome</keyword>